<evidence type="ECO:0000256" key="1">
    <source>
        <dbReference type="ARBA" id="ARBA00005189"/>
    </source>
</evidence>
<dbReference type="RefSeq" id="WP_264488448.1">
    <property type="nucleotide sequence ID" value="NZ_JAPDDT010000007.1"/>
</dbReference>
<evidence type="ECO:0000256" key="3">
    <source>
        <dbReference type="ARBA" id="ARBA00023315"/>
    </source>
</evidence>
<keyword evidence="2" id="KW-0808">Transferase</keyword>
<name>A0ABT3GLD4_9BACT</name>
<feature type="domain" description="Phospholipid/glycerol acyltransferase" evidence="4">
    <location>
        <begin position="29"/>
        <end position="151"/>
    </location>
</feature>
<dbReference type="GO" id="GO:0016746">
    <property type="term" value="F:acyltransferase activity"/>
    <property type="evidence" value="ECO:0007669"/>
    <property type="project" value="UniProtKB-KW"/>
</dbReference>
<comment type="caution">
    <text evidence="5">The sequence shown here is derived from an EMBL/GenBank/DDBJ whole genome shotgun (WGS) entry which is preliminary data.</text>
</comment>
<organism evidence="5 6">
    <name type="scientific">Luteolibacter arcticus</name>
    <dbReference type="NCBI Taxonomy" id="1581411"/>
    <lineage>
        <taxon>Bacteria</taxon>
        <taxon>Pseudomonadati</taxon>
        <taxon>Verrucomicrobiota</taxon>
        <taxon>Verrucomicrobiia</taxon>
        <taxon>Verrucomicrobiales</taxon>
        <taxon>Verrucomicrobiaceae</taxon>
        <taxon>Luteolibacter</taxon>
    </lineage>
</organism>
<keyword evidence="3 5" id="KW-0012">Acyltransferase</keyword>
<proteinExistence type="predicted"/>
<dbReference type="Proteomes" id="UP001320876">
    <property type="component" value="Unassembled WGS sequence"/>
</dbReference>
<dbReference type="PANTHER" id="PTHR10434:SF11">
    <property type="entry name" value="1-ACYL-SN-GLYCEROL-3-PHOSPHATE ACYLTRANSFERASE"/>
    <property type="match status" value="1"/>
</dbReference>
<dbReference type="CDD" id="cd07989">
    <property type="entry name" value="LPLAT_AGPAT-like"/>
    <property type="match status" value="1"/>
</dbReference>
<dbReference type="Pfam" id="PF01553">
    <property type="entry name" value="Acyltransferase"/>
    <property type="match status" value="1"/>
</dbReference>
<evidence type="ECO:0000313" key="5">
    <source>
        <dbReference type="EMBL" id="MCW1924339.1"/>
    </source>
</evidence>
<accession>A0ABT3GLD4</accession>
<evidence type="ECO:0000256" key="2">
    <source>
        <dbReference type="ARBA" id="ARBA00022679"/>
    </source>
</evidence>
<dbReference type="SUPFAM" id="SSF69593">
    <property type="entry name" value="Glycerol-3-phosphate (1)-acyltransferase"/>
    <property type="match status" value="1"/>
</dbReference>
<protein>
    <submittedName>
        <fullName evidence="5">1-acyl-sn-glycerol-3-phosphate acyltransferase</fullName>
    </submittedName>
</protein>
<evidence type="ECO:0000313" key="6">
    <source>
        <dbReference type="Proteomes" id="UP001320876"/>
    </source>
</evidence>
<evidence type="ECO:0000259" key="4">
    <source>
        <dbReference type="SMART" id="SM00563"/>
    </source>
</evidence>
<dbReference type="SMART" id="SM00563">
    <property type="entry name" value="PlsC"/>
    <property type="match status" value="1"/>
</dbReference>
<sequence length="213" mass="23405">MTGTVLAFVIRLATGVRLLGDLPEDGKRRIYFANHSSHLDFVVIWAALPGRQRSWTRPVAAAEYWEKTPLRRWLASRIFKAVLIPRDLARMRTEDPLGKMLEALDAGADLIVFPEGTRSDTGAVAAFKPGLHHLATKRPDALLMPVFLENLSRILPKGELLPLPLMGQAVFGEPIPGPVEGECKAAFLKRARESMMCLSHGHLLPAPASDEGS</sequence>
<dbReference type="PANTHER" id="PTHR10434">
    <property type="entry name" value="1-ACYL-SN-GLYCEROL-3-PHOSPHATE ACYLTRANSFERASE"/>
    <property type="match status" value="1"/>
</dbReference>
<gene>
    <name evidence="5" type="ORF">OKA05_17365</name>
</gene>
<keyword evidence="6" id="KW-1185">Reference proteome</keyword>
<dbReference type="InterPro" id="IPR002123">
    <property type="entry name" value="Plipid/glycerol_acylTrfase"/>
</dbReference>
<dbReference type="EMBL" id="JAPDDT010000007">
    <property type="protein sequence ID" value="MCW1924339.1"/>
    <property type="molecule type" value="Genomic_DNA"/>
</dbReference>
<comment type="pathway">
    <text evidence="1">Lipid metabolism.</text>
</comment>
<reference evidence="5 6" key="1">
    <citation type="submission" date="2022-10" db="EMBL/GenBank/DDBJ databases">
        <title>Luteolibacter arcticus strain CCTCC AB 2014275, whole genome shotgun sequencing project.</title>
        <authorList>
            <person name="Zhao G."/>
            <person name="Shen L."/>
        </authorList>
    </citation>
    <scope>NUCLEOTIDE SEQUENCE [LARGE SCALE GENOMIC DNA]</scope>
    <source>
        <strain evidence="5 6">CCTCC AB 2014275</strain>
    </source>
</reference>